<reference evidence="2" key="2">
    <citation type="submission" date="2015-06" db="UniProtKB">
        <authorList>
            <consortium name="EnsemblPlants"/>
        </authorList>
    </citation>
    <scope>IDENTIFICATION</scope>
    <source>
        <strain evidence="2">DM1-3 516 R44</strain>
    </source>
</reference>
<evidence type="ECO:0000313" key="2">
    <source>
        <dbReference type="EnsemblPlants" id="PGSC0003DMT400089435"/>
    </source>
</evidence>
<dbReference type="Proteomes" id="UP000011115">
    <property type="component" value="Unassembled WGS sequence"/>
</dbReference>
<evidence type="ECO:0000256" key="1">
    <source>
        <dbReference type="SAM" id="MobiDB-lite"/>
    </source>
</evidence>
<protein>
    <submittedName>
        <fullName evidence="2">Uncharacterized protein</fullName>
    </submittedName>
</protein>
<dbReference type="AlphaFoldDB" id="M1DI58"/>
<feature type="region of interest" description="Disordered" evidence="1">
    <location>
        <begin position="49"/>
        <end position="75"/>
    </location>
</feature>
<proteinExistence type="predicted"/>
<accession>M1DI58</accession>
<reference evidence="3" key="1">
    <citation type="journal article" date="2011" name="Nature">
        <title>Genome sequence and analysis of the tuber crop potato.</title>
        <authorList>
            <consortium name="The Potato Genome Sequencing Consortium"/>
        </authorList>
    </citation>
    <scope>NUCLEOTIDE SEQUENCE [LARGE SCALE GENOMIC DNA]</scope>
    <source>
        <strain evidence="3">cv. DM1-3 516 R44</strain>
    </source>
</reference>
<evidence type="ECO:0000313" key="3">
    <source>
        <dbReference type="Proteomes" id="UP000011115"/>
    </source>
</evidence>
<dbReference type="Gramene" id="PGSC0003DMT400089435">
    <property type="protein sequence ID" value="PGSC0003DMT400089435"/>
    <property type="gene ID" value="PGSC0003DMG400039006"/>
</dbReference>
<dbReference type="InParanoid" id="M1DI58"/>
<name>M1DI58_SOLTU</name>
<dbReference type="HOGENOM" id="CLU_1535165_0_0_1"/>
<keyword evidence="3" id="KW-1185">Reference proteome</keyword>
<dbReference type="PaxDb" id="4113-PGSC0003DMT400089435"/>
<organism evidence="2 3">
    <name type="scientific">Solanum tuberosum</name>
    <name type="common">Potato</name>
    <dbReference type="NCBI Taxonomy" id="4113"/>
    <lineage>
        <taxon>Eukaryota</taxon>
        <taxon>Viridiplantae</taxon>
        <taxon>Streptophyta</taxon>
        <taxon>Embryophyta</taxon>
        <taxon>Tracheophyta</taxon>
        <taxon>Spermatophyta</taxon>
        <taxon>Magnoliopsida</taxon>
        <taxon>eudicotyledons</taxon>
        <taxon>Gunneridae</taxon>
        <taxon>Pentapetalae</taxon>
        <taxon>asterids</taxon>
        <taxon>lamiids</taxon>
        <taxon>Solanales</taxon>
        <taxon>Solanaceae</taxon>
        <taxon>Solanoideae</taxon>
        <taxon>Solaneae</taxon>
        <taxon>Solanum</taxon>
    </lineage>
</organism>
<sequence length="175" mass="18959">MVSSPKSPRETEIIKPSDSSLALVNVAPLETIILMYVDGISHIVSLNSPPPSSTVEENHSSDPPLFLLPEASSKGESREHATIRVALDGSSNSSSVNHNHFFPISTELCPMAHVVIPVPLSIHTTDEIPLANLVPTKGRRRLRTLNRKLVSNPVFEASPPIANPSILGVRIPQTW</sequence>
<dbReference type="EnsemblPlants" id="PGSC0003DMT400089435">
    <property type="protein sequence ID" value="PGSC0003DMT400089435"/>
    <property type="gene ID" value="PGSC0003DMG400039006"/>
</dbReference>